<keyword evidence="1" id="KW-0175">Coiled coil</keyword>
<feature type="non-terminal residue" evidence="2">
    <location>
        <position position="113"/>
    </location>
</feature>
<protein>
    <submittedName>
        <fullName evidence="2">Uncharacterized protein</fullName>
    </submittedName>
</protein>
<proteinExistence type="predicted"/>
<feature type="coiled-coil region" evidence="1">
    <location>
        <begin position="48"/>
        <end position="75"/>
    </location>
</feature>
<evidence type="ECO:0000313" key="2">
    <source>
        <dbReference type="EMBL" id="JAS68549.1"/>
    </source>
</evidence>
<name>A0A1B6H1J5_9HEMI</name>
<feature type="non-terminal residue" evidence="2">
    <location>
        <position position="1"/>
    </location>
</feature>
<gene>
    <name evidence="2" type="ORF">g.4884</name>
</gene>
<accession>A0A1B6H1J5</accession>
<dbReference type="AlphaFoldDB" id="A0A1B6H1J5"/>
<evidence type="ECO:0000256" key="1">
    <source>
        <dbReference type="SAM" id="Coils"/>
    </source>
</evidence>
<organism evidence="2">
    <name type="scientific">Cuerna arida</name>
    <dbReference type="NCBI Taxonomy" id="1464854"/>
    <lineage>
        <taxon>Eukaryota</taxon>
        <taxon>Metazoa</taxon>
        <taxon>Ecdysozoa</taxon>
        <taxon>Arthropoda</taxon>
        <taxon>Hexapoda</taxon>
        <taxon>Insecta</taxon>
        <taxon>Pterygota</taxon>
        <taxon>Neoptera</taxon>
        <taxon>Paraneoptera</taxon>
        <taxon>Hemiptera</taxon>
        <taxon>Auchenorrhyncha</taxon>
        <taxon>Membracoidea</taxon>
        <taxon>Cicadellidae</taxon>
        <taxon>Cicadellinae</taxon>
        <taxon>Proconiini</taxon>
        <taxon>Cuerna</taxon>
    </lineage>
</organism>
<dbReference type="EMBL" id="GECZ01001220">
    <property type="protein sequence ID" value="JAS68549.1"/>
    <property type="molecule type" value="Transcribed_RNA"/>
</dbReference>
<reference evidence="2" key="1">
    <citation type="submission" date="2015-11" db="EMBL/GenBank/DDBJ databases">
        <title>De novo transcriptome assembly of four potential Pierce s Disease insect vectors from Arizona vineyards.</title>
        <authorList>
            <person name="Tassone E.E."/>
        </authorList>
    </citation>
    <scope>NUCLEOTIDE SEQUENCE</scope>
</reference>
<sequence length="113" mass="13590">KSLEKETFLEVYQAPVELKYDVFLDIFLYGFDNCFPKIMDKVKEVNTNQWVTNEIISMKEEITNLEQNFRVSKSENTKTLVKDLKRDLKNCIYREKRNYFDNKIMNSKNKSKT</sequence>